<dbReference type="EMBL" id="NWUJ01000014">
    <property type="protein sequence ID" value="PFH31545.1"/>
    <property type="molecule type" value="Genomic_DNA"/>
</dbReference>
<feature type="compositionally biased region" description="Basic and acidic residues" evidence="4">
    <location>
        <begin position="1690"/>
        <end position="1714"/>
    </location>
</feature>
<evidence type="ECO:0000313" key="7">
    <source>
        <dbReference type="Proteomes" id="UP000224006"/>
    </source>
</evidence>
<dbReference type="KEGG" id="bbes:BESB_025110"/>
<dbReference type="CDD" id="cd06257">
    <property type="entry name" value="DnaJ"/>
    <property type="match status" value="1"/>
</dbReference>
<dbReference type="InterPro" id="IPR001623">
    <property type="entry name" value="DnaJ_domain"/>
</dbReference>
<proteinExistence type="predicted"/>
<evidence type="ECO:0000256" key="3">
    <source>
        <dbReference type="SAM" id="Coils"/>
    </source>
</evidence>
<dbReference type="SUPFAM" id="SSF46565">
    <property type="entry name" value="Chaperone J-domain"/>
    <property type="match status" value="1"/>
</dbReference>
<organism evidence="6 7">
    <name type="scientific">Besnoitia besnoiti</name>
    <name type="common">Apicomplexan protozoan</name>
    <dbReference type="NCBI Taxonomy" id="94643"/>
    <lineage>
        <taxon>Eukaryota</taxon>
        <taxon>Sar</taxon>
        <taxon>Alveolata</taxon>
        <taxon>Apicomplexa</taxon>
        <taxon>Conoidasida</taxon>
        <taxon>Coccidia</taxon>
        <taxon>Eucoccidiorida</taxon>
        <taxon>Eimeriorina</taxon>
        <taxon>Sarcocystidae</taxon>
        <taxon>Besnoitia</taxon>
    </lineage>
</organism>
<dbReference type="VEuPathDB" id="ToxoDB:BESB_025110"/>
<feature type="compositionally biased region" description="Low complexity" evidence="4">
    <location>
        <begin position="1788"/>
        <end position="1817"/>
    </location>
</feature>
<feature type="compositionally biased region" description="Basic and acidic residues" evidence="4">
    <location>
        <begin position="1942"/>
        <end position="1953"/>
    </location>
</feature>
<feature type="compositionally biased region" description="Basic and acidic residues" evidence="4">
    <location>
        <begin position="1354"/>
        <end position="1377"/>
    </location>
</feature>
<dbReference type="PRINTS" id="PR00625">
    <property type="entry name" value="JDOMAIN"/>
</dbReference>
<feature type="compositionally biased region" description="Low complexity" evidence="4">
    <location>
        <begin position="567"/>
        <end position="576"/>
    </location>
</feature>
<feature type="region of interest" description="Disordered" evidence="4">
    <location>
        <begin position="156"/>
        <end position="179"/>
    </location>
</feature>
<feature type="compositionally biased region" description="Low complexity" evidence="4">
    <location>
        <begin position="1826"/>
        <end position="1841"/>
    </location>
</feature>
<feature type="region of interest" description="Disordered" evidence="4">
    <location>
        <begin position="336"/>
        <end position="371"/>
    </location>
</feature>
<keyword evidence="1" id="KW-0677">Repeat</keyword>
<feature type="compositionally biased region" description="Low complexity" evidence="4">
    <location>
        <begin position="2043"/>
        <end position="2052"/>
    </location>
</feature>
<feature type="compositionally biased region" description="Basic and acidic residues" evidence="4">
    <location>
        <begin position="358"/>
        <end position="371"/>
    </location>
</feature>
<protein>
    <submittedName>
        <fullName evidence="6">DnaJ domain-containing protein</fullName>
    </submittedName>
</protein>
<feature type="region of interest" description="Disordered" evidence="4">
    <location>
        <begin position="384"/>
        <end position="411"/>
    </location>
</feature>
<feature type="compositionally biased region" description="Low complexity" evidence="4">
    <location>
        <begin position="1235"/>
        <end position="1271"/>
    </location>
</feature>
<keyword evidence="7" id="KW-1185">Reference proteome</keyword>
<name>A0A2A9M0P6_BESBE</name>
<feature type="compositionally biased region" description="Low complexity" evidence="4">
    <location>
        <begin position="2099"/>
        <end position="2113"/>
    </location>
</feature>
<feature type="compositionally biased region" description="Low complexity" evidence="4">
    <location>
        <begin position="1715"/>
        <end position="1729"/>
    </location>
</feature>
<feature type="region of interest" description="Disordered" evidence="4">
    <location>
        <begin position="1"/>
        <end position="46"/>
    </location>
</feature>
<feature type="region of interest" description="Disordered" evidence="4">
    <location>
        <begin position="1975"/>
        <end position="2014"/>
    </location>
</feature>
<feature type="domain" description="J" evidence="5">
    <location>
        <begin position="912"/>
        <end position="991"/>
    </location>
</feature>
<sequence length="2184" mass="232839">MPSGTTHRRGHPLLQPFTAPSSSFYSSSGDSDGQCAPAGERGVATGAPYLSSRSATKLSASYQPSSAGYAAAFEAAFPASAESRLYSLHAAAAHRAGGGGGGAASSPRERADDGAFASSSAAAFTPFLPRRAASPPETCSSAESVFLLHATHNSLNAGASPARRGEAEEEEEDEEAASLHPHSLDVAHLKRVVSRIERDDTVKRQQIREQQTLLQKQENLLLQQERQLVEREEEIQRLSRELAQLKVEASERKTLAEEARAAWVAATRSLQAFKAKVRNGEETHRIVQDVLSDAEKKETLLLEKIAQLEKQCASTRDRAQGTYGDGRPLDARAEERHLASAEAREEASLPAADAQPAPRRETERAQVGRRQESAKRLLALLKEATQRRDARQGDETQRAASPSGAHQQEAVRDLLASDPALADEEEVLDFLFQSLRRETLQVRLYVQQRHALRAAEKGEGAEDAFSDSFFEADPESQVLWTEEAYEKLRSHHVPKDVLFLLLSAARAPTLHRVLHAALEEGNTRWLALLKEAVVAQFLHRRLLSPQELSRGPAGSLSLSPLAAVSAPASSPGVSAGDGLRAEPDAAERRGDTSPGEAEAAYRREGERGRDRRGTAASDPPQQAFPSPVSGPSVAAAYPKHHPLLSLLRSSRGSQASLSWLSQSLLAGGSLLLADAPAASADRRGGDLRAALATGAGSLVDEEGNSALHWACKRNAPEVIARFNLLALPTLSIFAKNANGETPADLVPPLLPAAEEKEKVPGAAIAAAQKLIKLWRPVVFEIANKASASYRNHENEAAYCTYSEAFKLQNLLLQTHRHLERLGRPTLASTVSLARSALRLGMWQEAVQCACDCSALMPSYRGAYDTAAEASELLLDWESAVAAMTQMKQRCSASFTLVDRLRKERLEAQLKASAFQVLGVEKGASAAEINRAFRKWSIRFHPDKSSGLRPDLRVRNENFFKRLNEARLALLDRERCAVHMRLPHQPLYEHPGEIPDVASSKGKTSEAPRREACDASPSKREAASPSAFSRSATFPAASKKPAPASSSSSPSSSSSSSSSSSPSSCVSSGFQSLSLLELERQRSTLVRSLSSLASQRSAVEAELVEEEKRRTGDEAPQTWLASRYHREEEIRKLKNQESVKRERLAAVLREIQNKNGTPPGEETEPAARKHDSPDAGDANAGRAHPPSQRESEKRLFGDEETTPLGAEGEGETPPPSSARNAADELENEAAGRRATHAAAAPRSPSPVSSSFSSAETSFSSFASFSKSAGFRRSAFRVEEDLEEGDSAHKERESEDEEEESEEEEEGEGEGEGEEEEVDFSSESGENDWKALAGEATGGGLDAGGVASERPGSANRPREVPPEEKGAEKERRKREREDDALFGFSPSRGSADRACVRLPLFGDPMPRSSATRDAPEDASTSFVAASSQPSPARAAFARSSSPPASLAAQEKRQPVASPSSSSFSSPGASAPQTPSTSQVDAKGGGPRSPQTARGSEQTLTRESNGGTMSSATEETETRKREKEESAAKKDSKEKERARPDTARRFFAAPEDLLRERRGDGERRKLAPPPPLSQTFIPVLNKSEARDKKSKSTFSALSSASFQTRSASSAASVSSAAAAPTPPEKSQTRNLLSPPSSSSASSSSASSFISSSASVVSPAAAAKADPRAAAPPVFLFRMPTRGGAGVESAACAEPRESEELRKPQMTHAEARRAKEAEAGGPEEAAASRGEAATQGGDHAEDEGAPRLAAHAAFETNEESSLFPASPPADTRQAGSTTTASPPGASRAVATAPSPASLQFPSFSASPAPASSPSPSATGKASARRRRAEAAPGLAASAPALASSRGSRREEDVPECSRLHELLLEQQREEEEEVQEGEEARLGARGADAAFRLLAQEGTEEPEGLSSSFFSPRDPKLTPSPARHSSTRLSLSPAAAHAPGAGQRQEGARGCEERESELPSPLARAAAFIFIPQADHAASAPPRACAATGSPPVLSPCAKKDGEKEEGEWEGGEWGRGACVKKGDLSAAASSPAPRILPAFSDACAAAVASPSHTASGSPPTRSAAAREERLKRPEKRLWMGREGERLPTTSTRQPAGGKGREAVSSAARSSFSAEVAGKGAVPRVSSEFAEDARGGRRAGGAAEREDSHRRRETMQGAADASEDEEFYGQFFSPHQEEIVREFLAEKE</sequence>
<feature type="compositionally biased region" description="Acidic residues" evidence="4">
    <location>
        <begin position="1864"/>
        <end position="1873"/>
    </location>
</feature>
<feature type="compositionally biased region" description="Basic residues" evidence="4">
    <location>
        <begin position="1"/>
        <end position="11"/>
    </location>
</feature>
<feature type="compositionally biased region" description="Low complexity" evidence="4">
    <location>
        <begin position="1422"/>
        <end position="1446"/>
    </location>
</feature>
<feature type="compositionally biased region" description="Basic and acidic residues" evidence="4">
    <location>
        <begin position="1843"/>
        <end position="1863"/>
    </location>
</feature>
<evidence type="ECO:0000313" key="6">
    <source>
        <dbReference type="EMBL" id="PFH31545.1"/>
    </source>
</evidence>
<evidence type="ECO:0000256" key="2">
    <source>
        <dbReference type="ARBA" id="ARBA00022803"/>
    </source>
</evidence>
<feature type="compositionally biased region" description="Basic and acidic residues" evidence="4">
    <location>
        <begin position="1513"/>
        <end position="1541"/>
    </location>
</feature>
<accession>A0A2A9M0P6</accession>
<gene>
    <name evidence="6" type="ORF">BESB_025110</name>
</gene>
<dbReference type="Gene3D" id="1.10.287.110">
    <property type="entry name" value="DnaJ domain"/>
    <property type="match status" value="1"/>
</dbReference>
<dbReference type="STRING" id="94643.A0A2A9M0P6"/>
<dbReference type="InterPro" id="IPR036869">
    <property type="entry name" value="J_dom_sf"/>
</dbReference>
<feature type="compositionally biased region" description="Basic and acidic residues" evidence="4">
    <location>
        <begin position="2139"/>
        <end position="2150"/>
    </location>
</feature>
<feature type="compositionally biased region" description="Basic and acidic residues" evidence="4">
    <location>
        <begin position="1549"/>
        <end position="1562"/>
    </location>
</feature>
<keyword evidence="3" id="KW-0175">Coiled coil</keyword>
<feature type="region of interest" description="Disordered" evidence="4">
    <location>
        <begin position="1089"/>
        <end position="1955"/>
    </location>
</feature>
<feature type="compositionally biased region" description="Polar residues" evidence="4">
    <location>
        <begin position="1486"/>
        <end position="1506"/>
    </location>
</feature>
<feature type="compositionally biased region" description="Basic and acidic residues" evidence="4">
    <location>
        <begin position="1002"/>
        <end position="1021"/>
    </location>
</feature>
<feature type="compositionally biased region" description="Basic and acidic residues" evidence="4">
    <location>
        <begin position="1186"/>
        <end position="1196"/>
    </location>
</feature>
<reference evidence="6 7" key="1">
    <citation type="submission" date="2017-09" db="EMBL/GenBank/DDBJ databases">
        <title>Genome sequencing of Besnoitia besnoiti strain Bb-Ger1.</title>
        <authorList>
            <person name="Schares G."/>
            <person name="Venepally P."/>
            <person name="Lorenzi H.A."/>
        </authorList>
    </citation>
    <scope>NUCLEOTIDE SEQUENCE [LARGE SCALE GENOMIC DNA]</scope>
    <source>
        <strain evidence="6 7">Bb-Ger1</strain>
    </source>
</reference>
<dbReference type="PROSITE" id="PS50076">
    <property type="entry name" value="DNAJ_2"/>
    <property type="match status" value="1"/>
</dbReference>
<feature type="compositionally biased region" description="Acidic residues" evidence="4">
    <location>
        <begin position="1292"/>
        <end position="1318"/>
    </location>
</feature>
<feature type="compositionally biased region" description="Basic and acidic residues" evidence="4">
    <location>
        <begin position="336"/>
        <end position="347"/>
    </location>
</feature>
<dbReference type="InterPro" id="IPR011990">
    <property type="entry name" value="TPR-like_helical_dom_sf"/>
</dbReference>
<dbReference type="SUPFAM" id="SSF48452">
    <property type="entry name" value="TPR-like"/>
    <property type="match status" value="1"/>
</dbReference>
<feature type="compositionally biased region" description="Low complexity" evidence="4">
    <location>
        <begin position="1034"/>
        <end position="1063"/>
    </location>
</feature>
<evidence type="ECO:0000256" key="4">
    <source>
        <dbReference type="SAM" id="MobiDB-lite"/>
    </source>
</evidence>
<evidence type="ECO:0000256" key="1">
    <source>
        <dbReference type="ARBA" id="ARBA00022737"/>
    </source>
</evidence>
<feature type="compositionally biased region" description="Basic and acidic residues" evidence="4">
    <location>
        <begin position="2061"/>
        <end position="2082"/>
    </location>
</feature>
<dbReference type="RefSeq" id="XP_029215554.1">
    <property type="nucleotide sequence ID" value="XM_029361199.1"/>
</dbReference>
<feature type="region of interest" description="Disordered" evidence="4">
    <location>
        <begin position="985"/>
        <end position="1063"/>
    </location>
</feature>
<comment type="caution">
    <text evidence="6">The sequence shown here is derived from an EMBL/GenBank/DDBJ whole genome shotgun (WGS) entry which is preliminary data.</text>
</comment>
<evidence type="ECO:0000259" key="5">
    <source>
        <dbReference type="PROSITE" id="PS50076"/>
    </source>
</evidence>
<feature type="region of interest" description="Disordered" evidence="4">
    <location>
        <begin position="2043"/>
        <end position="2168"/>
    </location>
</feature>
<dbReference type="SMART" id="SM00271">
    <property type="entry name" value="DnaJ"/>
    <property type="match status" value="1"/>
</dbReference>
<feature type="compositionally biased region" description="Acidic residues" evidence="4">
    <location>
        <begin position="167"/>
        <end position="176"/>
    </location>
</feature>
<feature type="compositionally biased region" description="Basic and acidic residues" evidence="4">
    <location>
        <begin position="599"/>
        <end position="613"/>
    </location>
</feature>
<keyword evidence="2" id="KW-0802">TPR repeat</keyword>
<dbReference type="Proteomes" id="UP000224006">
    <property type="component" value="Unassembled WGS sequence"/>
</dbReference>
<dbReference type="PANTHER" id="PTHR45188">
    <property type="entry name" value="DNAJ PROTEIN P58IPK HOMOLOG"/>
    <property type="match status" value="1"/>
</dbReference>
<dbReference type="OrthoDB" id="445556at2759"/>
<dbReference type="GeneID" id="40307571"/>
<feature type="compositionally biased region" description="Basic and acidic residues" evidence="4">
    <location>
        <begin position="579"/>
        <end position="591"/>
    </location>
</feature>
<feature type="compositionally biased region" description="Basic and acidic residues" evidence="4">
    <location>
        <begin position="1123"/>
        <end position="1143"/>
    </location>
</feature>
<feature type="compositionally biased region" description="Low complexity" evidence="4">
    <location>
        <begin position="1454"/>
        <end position="1469"/>
    </location>
</feature>
<feature type="coiled-coil region" evidence="3">
    <location>
        <begin position="207"/>
        <end position="255"/>
    </location>
</feature>
<feature type="compositionally biased region" description="Basic and acidic residues" evidence="4">
    <location>
        <begin position="384"/>
        <end position="397"/>
    </location>
</feature>
<feature type="compositionally biased region" description="Low complexity" evidence="4">
    <location>
        <begin position="1630"/>
        <end position="1670"/>
    </location>
</feature>
<dbReference type="Pfam" id="PF00226">
    <property type="entry name" value="DnaJ"/>
    <property type="match status" value="1"/>
</dbReference>
<dbReference type="PANTHER" id="PTHR45188:SF2">
    <property type="entry name" value="DNAJ HOMOLOG SUBFAMILY C MEMBER 7"/>
    <property type="match status" value="1"/>
</dbReference>
<feature type="compositionally biased region" description="Low complexity" evidence="4">
    <location>
        <begin position="1589"/>
        <end position="1616"/>
    </location>
</feature>
<feature type="region of interest" description="Disordered" evidence="4">
    <location>
        <begin position="567"/>
        <end position="635"/>
    </location>
</feature>
<feature type="compositionally biased region" description="Low complexity" evidence="4">
    <location>
        <begin position="21"/>
        <end position="33"/>
    </location>
</feature>